<evidence type="ECO:0000256" key="4">
    <source>
        <dbReference type="ARBA" id="ARBA00022723"/>
    </source>
</evidence>
<dbReference type="InterPro" id="IPR051464">
    <property type="entry name" value="Peptidase_M42_aminopept"/>
</dbReference>
<keyword evidence="2" id="KW-0031">Aminopeptidase</keyword>
<dbReference type="Gene3D" id="3.40.630.10">
    <property type="entry name" value="Zn peptidases"/>
    <property type="match status" value="1"/>
</dbReference>
<feature type="binding site" evidence="8">
    <location>
        <position position="63"/>
    </location>
    <ligand>
        <name>Zn(2+)</name>
        <dbReference type="ChEBI" id="CHEBI:29105"/>
        <label>1</label>
    </ligand>
</feature>
<keyword evidence="5" id="KW-0378">Hydrolase</keyword>
<evidence type="ECO:0000256" key="2">
    <source>
        <dbReference type="ARBA" id="ARBA00022438"/>
    </source>
</evidence>
<dbReference type="SUPFAM" id="SSF53187">
    <property type="entry name" value="Zn-dependent exopeptidases"/>
    <property type="match status" value="1"/>
</dbReference>
<dbReference type="Gene3D" id="2.40.30.40">
    <property type="entry name" value="Peptidase M42, domain 2"/>
    <property type="match status" value="1"/>
</dbReference>
<dbReference type="PANTHER" id="PTHR32481">
    <property type="entry name" value="AMINOPEPTIDASE"/>
    <property type="match status" value="1"/>
</dbReference>
<organism evidence="9 10">
    <name type="scientific">Candidatus Anaerotruncus excrementipullorum</name>
    <dbReference type="NCBI Taxonomy" id="2838465"/>
    <lineage>
        <taxon>Bacteria</taxon>
        <taxon>Bacillati</taxon>
        <taxon>Bacillota</taxon>
        <taxon>Clostridia</taxon>
        <taxon>Eubacteriales</taxon>
        <taxon>Oscillospiraceae</taxon>
        <taxon>Anaerotruncus</taxon>
    </lineage>
</organism>
<feature type="binding site" evidence="8">
    <location>
        <position position="222"/>
    </location>
    <ligand>
        <name>Zn(2+)</name>
        <dbReference type="ChEBI" id="CHEBI:29105"/>
        <label>1</label>
    </ligand>
</feature>
<dbReference type="PANTHER" id="PTHR32481:SF5">
    <property type="entry name" value="ENDOGLUCANASE"/>
    <property type="match status" value="1"/>
</dbReference>
<evidence type="ECO:0000313" key="10">
    <source>
        <dbReference type="Proteomes" id="UP000886800"/>
    </source>
</evidence>
<feature type="binding site" evidence="8">
    <location>
        <position position="171"/>
    </location>
    <ligand>
        <name>Zn(2+)</name>
        <dbReference type="ChEBI" id="CHEBI:29105"/>
        <label>1</label>
    </ligand>
</feature>
<reference evidence="9" key="1">
    <citation type="journal article" date="2021" name="PeerJ">
        <title>Extensive microbial diversity within the chicken gut microbiome revealed by metagenomics and culture.</title>
        <authorList>
            <person name="Gilroy R."/>
            <person name="Ravi A."/>
            <person name="Getino M."/>
            <person name="Pursley I."/>
            <person name="Horton D.L."/>
            <person name="Alikhan N.F."/>
            <person name="Baker D."/>
            <person name="Gharbi K."/>
            <person name="Hall N."/>
            <person name="Watson M."/>
            <person name="Adriaenssens E.M."/>
            <person name="Foster-Nyarko E."/>
            <person name="Jarju S."/>
            <person name="Secka A."/>
            <person name="Antonio M."/>
            <person name="Oren A."/>
            <person name="Chaudhuri R.R."/>
            <person name="La Ragione R."/>
            <person name="Hildebrand F."/>
            <person name="Pallen M.J."/>
        </authorList>
    </citation>
    <scope>NUCLEOTIDE SEQUENCE</scope>
    <source>
        <strain evidence="9">CHK188-5543</strain>
    </source>
</reference>
<dbReference type="AlphaFoldDB" id="A0A9D2B7M8"/>
<evidence type="ECO:0000256" key="1">
    <source>
        <dbReference type="ARBA" id="ARBA00006272"/>
    </source>
</evidence>
<dbReference type="PIRSF" id="PIRSF001123">
    <property type="entry name" value="PepA_GA"/>
    <property type="match status" value="1"/>
</dbReference>
<dbReference type="GO" id="GO:0046872">
    <property type="term" value="F:metal ion binding"/>
    <property type="evidence" value="ECO:0007669"/>
    <property type="project" value="UniProtKB-UniRule"/>
</dbReference>
<sequence>MNWAFLQELCALPGVSGREEAVREALLRRLAPACDCRVDPLGNLIAFKKGKKTPEKRRMFSAHMDEVGLIVTYLEEDGLVRFSPVGGIDRRVLVGKPVEVAGVPGVVGCKPIHLQSPKERDTAPQWEELFIDLGAASRQQAEQLVHPGDRGVFVSPYTGLGEGRLQGRALDDRVGCALLAELLLSDLEYDTWGAFTVQEETGTTGGRTAAAQILPERAVVLEATTACDLPDSPPQRQVCRLGEGPVVSFMDRGTVYSWGLYELAGQAAQAEGIRWQPKQGIYGGNEARSVQLAGGGVEVLAVSVPCRYLHTPSCVIQKADVEETARLLRALEARL</sequence>
<dbReference type="InterPro" id="IPR023367">
    <property type="entry name" value="Peptidase_M42_dom2"/>
</dbReference>
<feature type="binding site" evidence="8">
    <location>
        <position position="200"/>
    </location>
    <ligand>
        <name>Zn(2+)</name>
        <dbReference type="ChEBI" id="CHEBI:29105"/>
        <label>2</label>
    </ligand>
</feature>
<keyword evidence="3" id="KW-0645">Protease</keyword>
<comment type="similarity">
    <text evidence="1 6">Belongs to the peptidase M42 family.</text>
</comment>
<evidence type="ECO:0000256" key="5">
    <source>
        <dbReference type="ARBA" id="ARBA00022801"/>
    </source>
</evidence>
<feature type="binding site" evidence="8">
    <location>
        <position position="310"/>
    </location>
    <ligand>
        <name>Zn(2+)</name>
        <dbReference type="ChEBI" id="CHEBI:29105"/>
        <label>2</label>
    </ligand>
</feature>
<feature type="binding site" evidence="8">
    <location>
        <position position="171"/>
    </location>
    <ligand>
        <name>Zn(2+)</name>
        <dbReference type="ChEBI" id="CHEBI:29105"/>
        <label>2</label>
    </ligand>
</feature>
<comment type="cofactor">
    <cofactor evidence="8">
        <name>a divalent metal cation</name>
        <dbReference type="ChEBI" id="CHEBI:60240"/>
    </cofactor>
    <text evidence="8">Binds 2 divalent metal cations per subunit.</text>
</comment>
<comment type="caution">
    <text evidence="9">The sequence shown here is derived from an EMBL/GenBank/DDBJ whole genome shotgun (WGS) entry which is preliminary data.</text>
</comment>
<evidence type="ECO:0000313" key="9">
    <source>
        <dbReference type="EMBL" id="HIX65277.1"/>
    </source>
</evidence>
<feature type="active site" description="Proton acceptor" evidence="7">
    <location>
        <position position="199"/>
    </location>
</feature>
<evidence type="ECO:0000256" key="3">
    <source>
        <dbReference type="ARBA" id="ARBA00022670"/>
    </source>
</evidence>
<proteinExistence type="inferred from homology"/>
<gene>
    <name evidence="9" type="ORF">H9736_03415</name>
</gene>
<accession>A0A9D2B7M8</accession>
<evidence type="ECO:0000256" key="8">
    <source>
        <dbReference type="PIRSR" id="PIRSR001123-2"/>
    </source>
</evidence>
<name>A0A9D2B7M8_9FIRM</name>
<dbReference type="EMBL" id="DXES01000070">
    <property type="protein sequence ID" value="HIX65277.1"/>
    <property type="molecule type" value="Genomic_DNA"/>
</dbReference>
<dbReference type="Proteomes" id="UP000886800">
    <property type="component" value="Unassembled WGS sequence"/>
</dbReference>
<dbReference type="GO" id="GO:0004177">
    <property type="term" value="F:aminopeptidase activity"/>
    <property type="evidence" value="ECO:0007669"/>
    <property type="project" value="UniProtKB-UniRule"/>
</dbReference>
<evidence type="ECO:0000256" key="6">
    <source>
        <dbReference type="PIRNR" id="PIRNR001123"/>
    </source>
</evidence>
<protein>
    <submittedName>
        <fullName evidence="9">M42 family peptidase</fullName>
    </submittedName>
</protein>
<reference evidence="9" key="2">
    <citation type="submission" date="2021-04" db="EMBL/GenBank/DDBJ databases">
        <authorList>
            <person name="Gilroy R."/>
        </authorList>
    </citation>
    <scope>NUCLEOTIDE SEQUENCE</scope>
    <source>
        <strain evidence="9">CHK188-5543</strain>
    </source>
</reference>
<dbReference type="GO" id="GO:0006508">
    <property type="term" value="P:proteolysis"/>
    <property type="evidence" value="ECO:0007669"/>
    <property type="project" value="UniProtKB-KW"/>
</dbReference>
<keyword evidence="4 8" id="KW-0479">Metal-binding</keyword>
<dbReference type="Pfam" id="PF05343">
    <property type="entry name" value="Peptidase_M42"/>
    <property type="match status" value="1"/>
</dbReference>
<evidence type="ECO:0000256" key="7">
    <source>
        <dbReference type="PIRSR" id="PIRSR001123-1"/>
    </source>
</evidence>
<dbReference type="SUPFAM" id="SSF101821">
    <property type="entry name" value="Aminopeptidase/glucanase lid domain"/>
    <property type="match status" value="1"/>
</dbReference>
<dbReference type="InterPro" id="IPR008007">
    <property type="entry name" value="Peptidase_M42"/>
</dbReference>